<dbReference type="Pfam" id="PF17759">
    <property type="entry name" value="tRNA_synthFbeta"/>
    <property type="match status" value="1"/>
</dbReference>
<dbReference type="InterPro" id="IPR033714">
    <property type="entry name" value="tRNA_bind_bactPheRS"/>
</dbReference>
<dbReference type="InterPro" id="IPR036690">
    <property type="entry name" value="Fdx_antiC-bd_sf"/>
</dbReference>
<keyword evidence="10 15" id="KW-0460">Magnesium</keyword>
<protein>
    <recommendedName>
        <fullName evidence="15">Phenylalanine--tRNA ligase beta subunit</fullName>
        <ecNumber evidence="15">6.1.1.20</ecNumber>
    </recommendedName>
    <alternativeName>
        <fullName evidence="15">Phenylalanyl-tRNA synthetase beta subunit</fullName>
        <shortName evidence="15">PheRS</shortName>
    </alternativeName>
</protein>
<evidence type="ECO:0000256" key="5">
    <source>
        <dbReference type="ARBA" id="ARBA00022555"/>
    </source>
</evidence>
<dbReference type="Gene3D" id="3.30.56.10">
    <property type="match status" value="2"/>
</dbReference>
<accession>D3DFA8</accession>
<evidence type="ECO:0000256" key="6">
    <source>
        <dbReference type="ARBA" id="ARBA00022598"/>
    </source>
</evidence>
<dbReference type="SMART" id="SM00873">
    <property type="entry name" value="B3_4"/>
    <property type="match status" value="1"/>
</dbReference>
<dbReference type="InterPro" id="IPR012340">
    <property type="entry name" value="NA-bd_OB-fold"/>
</dbReference>
<dbReference type="Gene3D" id="3.50.40.10">
    <property type="entry name" value="Phenylalanyl-trna Synthetase, Chain B, domain 3"/>
    <property type="match status" value="1"/>
</dbReference>
<evidence type="ECO:0000313" key="21">
    <source>
        <dbReference type="Proteomes" id="UP000002574"/>
    </source>
</evidence>
<sequence>MKVPYTWLIELVDVQDISPEDIARELTLKSVETSVQKFDADLDGVVFGKVVEMREHPTKKNLLVCRLDVGGGYHPTVITGDRSLKLGDGVFLALPGAKVGELCITKREFDGVVSEGMLLSAQELGLEPHSEGVLKIWEEIKPGTSAYDLLGFGEYLLELEITPNRGDLLSVRGVAREVCAIFRRNLKKDKEVSFEEFGELDIQIIDRDCKRYRGALIEGVSVKDSPLWLRRRLWQCGVRSINNVVDITNYIMLRDGQPLHAFDADKLSGGIRVRSAKKGERIALLTGAEKTLTEDNLVIADEEKPLAVAGVVGGQESGVNHSSRRILLESAYFEPYRVRRSSKAISTQTDSSYRFERNVDIEGVKRYQDLAIELILEVAGGTLTALRDAYPSPYQPKTIFLSLEKYRRYAGETLNREEASEILTKLGIPNSPMRCGVEVYVPSHRSYDMQRDVDIIEEILRIKGYNSLPSEVLSLPSLPFEHKSITDKVRELLKSRGLLEIISFSFEDLSLYELLDIEKPTISITNPLVKNQAYMRTSLIPSLLRTCLYNQRQHNYDMALFEVGRVYTHQGEEERVGILLTGVRRLYPQEVYTAYDALSLLIDVGRILGLKMESQSSSYGFLHPYVQTDLVLENEKVGFVGQLSPRIVNTLELKGKVFIGELRLLHIQQKTKLYKPFSKYPPVIRDLSVVVDKGVAVDKLISHTQNLLKEKLEEVKVFSIYTGSELGEGKKSVSFRLVFRSFEGSMSDGEVNGLVNKLISSLEDSFGARLR</sequence>
<dbReference type="PATRIC" id="fig|608538.5.peg.45"/>
<dbReference type="GO" id="GO:0000049">
    <property type="term" value="F:tRNA binding"/>
    <property type="evidence" value="ECO:0007669"/>
    <property type="project" value="UniProtKB-UniRule"/>
</dbReference>
<feature type="binding site" evidence="15">
    <location>
        <position position="454"/>
    </location>
    <ligand>
        <name>Mg(2+)</name>
        <dbReference type="ChEBI" id="CHEBI:18420"/>
        <note>shared with alpha subunit</note>
    </ligand>
</feature>
<keyword evidence="12 15" id="KW-0648">Protein biosynthesis</keyword>
<evidence type="ECO:0000256" key="15">
    <source>
        <dbReference type="HAMAP-Rule" id="MF_00283"/>
    </source>
</evidence>
<keyword evidence="13 15" id="KW-0030">Aminoacyl-tRNA synthetase</keyword>
<evidence type="ECO:0000256" key="8">
    <source>
        <dbReference type="ARBA" id="ARBA00022741"/>
    </source>
</evidence>
<evidence type="ECO:0000259" key="19">
    <source>
        <dbReference type="PROSITE" id="PS51483"/>
    </source>
</evidence>
<keyword evidence="4 15" id="KW-0963">Cytoplasm</keyword>
<evidence type="ECO:0000256" key="13">
    <source>
        <dbReference type="ARBA" id="ARBA00023146"/>
    </source>
</evidence>
<dbReference type="SUPFAM" id="SSF46955">
    <property type="entry name" value="Putative DNA-binding domain"/>
    <property type="match status" value="1"/>
</dbReference>
<dbReference type="SUPFAM" id="SSF55681">
    <property type="entry name" value="Class II aaRS and biotin synthetases"/>
    <property type="match status" value="1"/>
</dbReference>
<dbReference type="PROSITE" id="PS51483">
    <property type="entry name" value="B5"/>
    <property type="match status" value="1"/>
</dbReference>
<dbReference type="InterPro" id="IPR004532">
    <property type="entry name" value="Phe-tRNA-ligase_IIc_bsu_bact"/>
</dbReference>
<dbReference type="STRING" id="608538.HTH_0043"/>
<dbReference type="eggNOG" id="COG0073">
    <property type="taxonomic scope" value="Bacteria"/>
</dbReference>
<dbReference type="eggNOG" id="COG0072">
    <property type="taxonomic scope" value="Bacteria"/>
</dbReference>
<evidence type="ECO:0000256" key="14">
    <source>
        <dbReference type="ARBA" id="ARBA00049255"/>
    </source>
</evidence>
<dbReference type="RefSeq" id="WP_012962693.1">
    <property type="nucleotide sequence ID" value="NC_013799.1"/>
</dbReference>
<keyword evidence="5 16" id="KW-0820">tRNA-binding</keyword>
<evidence type="ECO:0000259" key="18">
    <source>
        <dbReference type="PROSITE" id="PS51447"/>
    </source>
</evidence>
<proteinExistence type="inferred from homology"/>
<dbReference type="Pfam" id="PF03147">
    <property type="entry name" value="FDX-ACB"/>
    <property type="match status" value="1"/>
</dbReference>
<comment type="cofactor">
    <cofactor evidence="15">
        <name>Mg(2+)</name>
        <dbReference type="ChEBI" id="CHEBI:18420"/>
    </cofactor>
    <text evidence="15">Binds 2 magnesium ions per tetramer.</text>
</comment>
<evidence type="ECO:0000256" key="12">
    <source>
        <dbReference type="ARBA" id="ARBA00022917"/>
    </source>
</evidence>
<dbReference type="SUPFAM" id="SSF54991">
    <property type="entry name" value="Anticodon-binding domain of PheRS"/>
    <property type="match status" value="1"/>
</dbReference>
<evidence type="ECO:0000256" key="4">
    <source>
        <dbReference type="ARBA" id="ARBA00022490"/>
    </source>
</evidence>
<dbReference type="GO" id="GO:0006432">
    <property type="term" value="P:phenylalanyl-tRNA aminoacylation"/>
    <property type="evidence" value="ECO:0007669"/>
    <property type="project" value="UniProtKB-UniRule"/>
</dbReference>
<feature type="binding site" evidence="15">
    <location>
        <position position="458"/>
    </location>
    <ligand>
        <name>Mg(2+)</name>
        <dbReference type="ChEBI" id="CHEBI:18420"/>
        <note>shared with alpha subunit</note>
    </ligand>
</feature>
<dbReference type="OrthoDB" id="9805455at2"/>
<dbReference type="GO" id="GO:0004826">
    <property type="term" value="F:phenylalanine-tRNA ligase activity"/>
    <property type="evidence" value="ECO:0007669"/>
    <property type="project" value="UniProtKB-UniRule"/>
</dbReference>
<dbReference type="Proteomes" id="UP000002574">
    <property type="component" value="Chromosome"/>
</dbReference>
<dbReference type="PROSITE" id="PS51447">
    <property type="entry name" value="FDX_ACB"/>
    <property type="match status" value="1"/>
</dbReference>
<dbReference type="InterPro" id="IPR041616">
    <property type="entry name" value="PheRS_beta_core"/>
</dbReference>
<dbReference type="EMBL" id="AP011112">
    <property type="protein sequence ID" value="BAI68510.1"/>
    <property type="molecule type" value="Genomic_DNA"/>
</dbReference>
<keyword evidence="21" id="KW-1185">Reference proteome</keyword>
<dbReference type="HAMAP" id="MF_00283">
    <property type="entry name" value="Phe_tRNA_synth_beta1"/>
    <property type="match status" value="1"/>
</dbReference>
<evidence type="ECO:0000259" key="17">
    <source>
        <dbReference type="PROSITE" id="PS50886"/>
    </source>
</evidence>
<evidence type="ECO:0000256" key="9">
    <source>
        <dbReference type="ARBA" id="ARBA00022840"/>
    </source>
</evidence>
<keyword evidence="7 15" id="KW-0479">Metal-binding</keyword>
<evidence type="ECO:0000256" key="11">
    <source>
        <dbReference type="ARBA" id="ARBA00022884"/>
    </source>
</evidence>
<dbReference type="NCBIfam" id="TIGR00472">
    <property type="entry name" value="pheT_bact"/>
    <property type="match status" value="1"/>
</dbReference>
<gene>
    <name evidence="15 20" type="primary">pheT</name>
    <name evidence="20" type="ordered locus">HTH_0043</name>
</gene>
<dbReference type="InterPro" id="IPR020825">
    <property type="entry name" value="Phe-tRNA_synthase-like_B3/B4"/>
</dbReference>
<name>D3DFA8_HYDTT</name>
<feature type="binding site" evidence="15">
    <location>
        <position position="448"/>
    </location>
    <ligand>
        <name>Mg(2+)</name>
        <dbReference type="ChEBI" id="CHEBI:18420"/>
        <note>shared with alpha subunit</note>
    </ligand>
</feature>
<evidence type="ECO:0000256" key="2">
    <source>
        <dbReference type="ARBA" id="ARBA00008653"/>
    </source>
</evidence>
<dbReference type="Gene3D" id="3.30.70.380">
    <property type="entry name" value="Ferrodoxin-fold anticodon-binding domain"/>
    <property type="match status" value="1"/>
</dbReference>
<organism evidence="20 21">
    <name type="scientific">Hydrogenobacter thermophilus (strain DSM 6534 / IAM 12695 / TK-6)</name>
    <dbReference type="NCBI Taxonomy" id="608538"/>
    <lineage>
        <taxon>Bacteria</taxon>
        <taxon>Pseudomonadati</taxon>
        <taxon>Aquificota</taxon>
        <taxon>Aquificia</taxon>
        <taxon>Aquificales</taxon>
        <taxon>Aquificaceae</taxon>
        <taxon>Hydrogenobacter</taxon>
    </lineage>
</organism>
<evidence type="ECO:0000313" key="20">
    <source>
        <dbReference type="EMBL" id="BAI68510.1"/>
    </source>
</evidence>
<dbReference type="CDD" id="cd02796">
    <property type="entry name" value="tRNA_bind_bactPheRS"/>
    <property type="match status" value="1"/>
</dbReference>
<feature type="domain" description="B5" evidence="19">
    <location>
        <begin position="394"/>
        <end position="470"/>
    </location>
</feature>
<dbReference type="InterPro" id="IPR002547">
    <property type="entry name" value="tRNA-bd_dom"/>
</dbReference>
<comment type="subcellular location">
    <subcellularLocation>
        <location evidence="1 15">Cytoplasm</location>
    </subcellularLocation>
</comment>
<feature type="domain" description="FDX-ACB" evidence="18">
    <location>
        <begin position="678"/>
        <end position="771"/>
    </location>
</feature>
<dbReference type="KEGG" id="hte:Hydth_0044"/>
<dbReference type="PANTHER" id="PTHR10947:SF0">
    <property type="entry name" value="PHENYLALANINE--TRNA LIGASE BETA SUBUNIT"/>
    <property type="match status" value="1"/>
</dbReference>
<evidence type="ECO:0000256" key="7">
    <source>
        <dbReference type="ARBA" id="ARBA00022723"/>
    </source>
</evidence>
<dbReference type="InterPro" id="IPR045060">
    <property type="entry name" value="Phe-tRNA-ligase_IIc_bsu"/>
</dbReference>
<dbReference type="InterPro" id="IPR005121">
    <property type="entry name" value="Fdx_antiC-bd"/>
</dbReference>
<dbReference type="Pfam" id="PF01588">
    <property type="entry name" value="tRNA_bind"/>
    <property type="match status" value="1"/>
</dbReference>
<evidence type="ECO:0000256" key="1">
    <source>
        <dbReference type="ARBA" id="ARBA00004496"/>
    </source>
</evidence>
<feature type="binding site" evidence="15">
    <location>
        <position position="457"/>
    </location>
    <ligand>
        <name>Mg(2+)</name>
        <dbReference type="ChEBI" id="CHEBI:18420"/>
        <note>shared with alpha subunit</note>
    </ligand>
</feature>
<keyword evidence="6 15" id="KW-0436">Ligase</keyword>
<keyword evidence="8 15" id="KW-0547">Nucleotide-binding</keyword>
<dbReference type="GO" id="GO:0005524">
    <property type="term" value="F:ATP binding"/>
    <property type="evidence" value="ECO:0007669"/>
    <property type="project" value="UniProtKB-UniRule"/>
</dbReference>
<dbReference type="Pfam" id="PF03483">
    <property type="entry name" value="B3_4"/>
    <property type="match status" value="1"/>
</dbReference>
<reference evidence="20 21" key="1">
    <citation type="journal article" date="2010" name="J. Bacteriol.">
        <title>Complete genome sequence of the thermophilic, obligately chemolithoautotrophic hydrogen-oxidizing bacterium Hydrogenobacter thermophilus TK-6.</title>
        <authorList>
            <person name="Arai H."/>
            <person name="Kanbe H."/>
            <person name="Ishii M."/>
            <person name="Igarashi Y."/>
        </authorList>
    </citation>
    <scope>NUCLEOTIDE SEQUENCE [LARGE SCALE GENOMIC DNA]</scope>
    <source>
        <strain evidence="21">DSM 6534 / IAM 12695 / TK-6 [Tokyo]</strain>
    </source>
</reference>
<dbReference type="PANTHER" id="PTHR10947">
    <property type="entry name" value="PHENYLALANYL-TRNA SYNTHETASE BETA CHAIN AND LEUCINE-RICH REPEAT-CONTAINING PROTEIN 47"/>
    <property type="match status" value="1"/>
</dbReference>
<dbReference type="SMART" id="SM00896">
    <property type="entry name" value="FDX-ACB"/>
    <property type="match status" value="1"/>
</dbReference>
<dbReference type="EC" id="6.1.1.20" evidence="15"/>
<dbReference type="InterPro" id="IPR045864">
    <property type="entry name" value="aa-tRNA-synth_II/BPL/LPL"/>
</dbReference>
<dbReference type="SUPFAM" id="SSF50249">
    <property type="entry name" value="Nucleic acid-binding proteins"/>
    <property type="match status" value="1"/>
</dbReference>
<evidence type="ECO:0000256" key="10">
    <source>
        <dbReference type="ARBA" id="ARBA00022842"/>
    </source>
</evidence>
<dbReference type="PROSITE" id="PS50886">
    <property type="entry name" value="TRBD"/>
    <property type="match status" value="1"/>
</dbReference>
<keyword evidence="9 15" id="KW-0067">ATP-binding</keyword>
<dbReference type="SMART" id="SM00874">
    <property type="entry name" value="B5"/>
    <property type="match status" value="1"/>
</dbReference>
<dbReference type="CDD" id="cd00769">
    <property type="entry name" value="PheRS_beta_core"/>
    <property type="match status" value="1"/>
</dbReference>
<dbReference type="Gene3D" id="2.40.50.140">
    <property type="entry name" value="Nucleic acid-binding proteins"/>
    <property type="match status" value="1"/>
</dbReference>
<dbReference type="InterPro" id="IPR009061">
    <property type="entry name" value="DNA-bd_dom_put_sf"/>
</dbReference>
<comment type="subunit">
    <text evidence="3 15">Tetramer of two alpha and two beta subunits.</text>
</comment>
<dbReference type="InterPro" id="IPR005147">
    <property type="entry name" value="tRNA_synthase_B5-dom"/>
</dbReference>
<dbReference type="KEGG" id="hth:HTH_0043"/>
<dbReference type="GO" id="GO:0009328">
    <property type="term" value="C:phenylalanine-tRNA ligase complex"/>
    <property type="evidence" value="ECO:0007669"/>
    <property type="project" value="TreeGrafter"/>
</dbReference>
<dbReference type="AlphaFoldDB" id="D3DFA8"/>
<evidence type="ECO:0000256" key="16">
    <source>
        <dbReference type="PROSITE-ProRule" id="PRU00209"/>
    </source>
</evidence>
<comment type="similarity">
    <text evidence="2 15">Belongs to the phenylalanyl-tRNA synthetase beta subunit family. Type 1 subfamily.</text>
</comment>
<keyword evidence="11 16" id="KW-0694">RNA-binding</keyword>
<dbReference type="InterPro" id="IPR005146">
    <property type="entry name" value="B3/B4_tRNA-bd"/>
</dbReference>
<dbReference type="GO" id="GO:0000287">
    <property type="term" value="F:magnesium ion binding"/>
    <property type="evidence" value="ECO:0007669"/>
    <property type="project" value="UniProtKB-UniRule"/>
</dbReference>
<dbReference type="SUPFAM" id="SSF56037">
    <property type="entry name" value="PheT/TilS domain"/>
    <property type="match status" value="1"/>
</dbReference>
<feature type="domain" description="TRNA-binding" evidence="17">
    <location>
        <begin position="39"/>
        <end position="147"/>
    </location>
</feature>
<comment type="catalytic activity">
    <reaction evidence="14 15">
        <text>tRNA(Phe) + L-phenylalanine + ATP = L-phenylalanyl-tRNA(Phe) + AMP + diphosphate + H(+)</text>
        <dbReference type="Rhea" id="RHEA:19413"/>
        <dbReference type="Rhea" id="RHEA-COMP:9668"/>
        <dbReference type="Rhea" id="RHEA-COMP:9699"/>
        <dbReference type="ChEBI" id="CHEBI:15378"/>
        <dbReference type="ChEBI" id="CHEBI:30616"/>
        <dbReference type="ChEBI" id="CHEBI:33019"/>
        <dbReference type="ChEBI" id="CHEBI:58095"/>
        <dbReference type="ChEBI" id="CHEBI:78442"/>
        <dbReference type="ChEBI" id="CHEBI:78531"/>
        <dbReference type="ChEBI" id="CHEBI:456215"/>
        <dbReference type="EC" id="6.1.1.20"/>
    </reaction>
</comment>
<dbReference type="Pfam" id="PF03484">
    <property type="entry name" value="B5"/>
    <property type="match status" value="1"/>
</dbReference>
<dbReference type="Gene3D" id="3.30.930.10">
    <property type="entry name" value="Bira Bifunctional Protein, Domain 2"/>
    <property type="match status" value="1"/>
</dbReference>
<evidence type="ECO:0000256" key="3">
    <source>
        <dbReference type="ARBA" id="ARBA00011209"/>
    </source>
</evidence>